<dbReference type="EMBL" id="GL833728">
    <property type="protein sequence ID" value="EGB02190.1"/>
    <property type="molecule type" value="Genomic_DNA"/>
</dbReference>
<dbReference type="KEGG" id="aaf:AURANDRAFT_69113"/>
<dbReference type="InParanoid" id="F0YRR8"/>
<feature type="compositionally biased region" description="Basic residues" evidence="1">
    <location>
        <begin position="180"/>
        <end position="190"/>
    </location>
</feature>
<name>F0YRR8_AURAN</name>
<feature type="compositionally biased region" description="Polar residues" evidence="1">
    <location>
        <begin position="162"/>
        <end position="175"/>
    </location>
</feature>
<accession>F0YRR8</accession>
<dbReference type="GeneID" id="20227247"/>
<evidence type="ECO:0000256" key="1">
    <source>
        <dbReference type="SAM" id="MobiDB-lite"/>
    </source>
</evidence>
<sequence length="190" mass="21372">AFLRFHAEADSAAEWLDRLPRDQAAAQRLDIKAKLANELRLLLETVQDPEGAAGRDGFPPLVDDDWGGEPTLASTRPICLSCRRPTSQHGAQRGGRVLSAHRQFAAQTFQPPDDTVVWRAGFKMPFANQFYQVDRPRSPPVADHSVFSASRSISVSDPAHPQQPQRPVLRNQTPESWIKEKRKNQHHRSQ</sequence>
<evidence type="ECO:0000313" key="2">
    <source>
        <dbReference type="EMBL" id="EGB02190.1"/>
    </source>
</evidence>
<protein>
    <submittedName>
        <fullName evidence="2">Uncharacterized protein</fullName>
    </submittedName>
</protein>
<feature type="compositionally biased region" description="Low complexity" evidence="1">
    <location>
        <begin position="145"/>
        <end position="156"/>
    </location>
</feature>
<dbReference type="AlphaFoldDB" id="F0YRR8"/>
<keyword evidence="3" id="KW-1185">Reference proteome</keyword>
<gene>
    <name evidence="2" type="ORF">AURANDRAFT_69113</name>
</gene>
<proteinExistence type="predicted"/>
<feature type="region of interest" description="Disordered" evidence="1">
    <location>
        <begin position="134"/>
        <end position="190"/>
    </location>
</feature>
<evidence type="ECO:0000313" key="3">
    <source>
        <dbReference type="Proteomes" id="UP000002729"/>
    </source>
</evidence>
<reference evidence="2 3" key="1">
    <citation type="journal article" date="2011" name="Proc. Natl. Acad. Sci. U.S.A.">
        <title>Niche of harmful alga Aureococcus anophagefferens revealed through ecogenomics.</title>
        <authorList>
            <person name="Gobler C.J."/>
            <person name="Berry D.L."/>
            <person name="Dyhrman S.T."/>
            <person name="Wilhelm S.W."/>
            <person name="Salamov A."/>
            <person name="Lobanov A.V."/>
            <person name="Zhang Y."/>
            <person name="Collier J.L."/>
            <person name="Wurch L.L."/>
            <person name="Kustka A.B."/>
            <person name="Dill B.D."/>
            <person name="Shah M."/>
            <person name="VerBerkmoes N.C."/>
            <person name="Kuo A."/>
            <person name="Terry A."/>
            <person name="Pangilinan J."/>
            <person name="Lindquist E.A."/>
            <person name="Lucas S."/>
            <person name="Paulsen I.T."/>
            <person name="Hattenrath-Lehmann T.K."/>
            <person name="Talmage S.C."/>
            <person name="Walker E.A."/>
            <person name="Koch F."/>
            <person name="Burson A.M."/>
            <person name="Marcoval M.A."/>
            <person name="Tang Y.Z."/>
            <person name="Lecleir G.R."/>
            <person name="Coyne K.J."/>
            <person name="Berg G.M."/>
            <person name="Bertrand E.M."/>
            <person name="Saito M.A."/>
            <person name="Gladyshev V.N."/>
            <person name="Grigoriev I.V."/>
        </authorList>
    </citation>
    <scope>NUCLEOTIDE SEQUENCE [LARGE SCALE GENOMIC DNA]</scope>
    <source>
        <strain evidence="3">CCMP 1984</strain>
    </source>
</reference>
<feature type="non-terminal residue" evidence="2">
    <location>
        <position position="1"/>
    </location>
</feature>
<organism evidence="3">
    <name type="scientific">Aureococcus anophagefferens</name>
    <name type="common">Harmful bloom alga</name>
    <dbReference type="NCBI Taxonomy" id="44056"/>
    <lineage>
        <taxon>Eukaryota</taxon>
        <taxon>Sar</taxon>
        <taxon>Stramenopiles</taxon>
        <taxon>Ochrophyta</taxon>
        <taxon>Pelagophyceae</taxon>
        <taxon>Pelagomonadales</taxon>
        <taxon>Pelagomonadaceae</taxon>
        <taxon>Aureococcus</taxon>
    </lineage>
</organism>
<dbReference type="RefSeq" id="XP_009043110.1">
    <property type="nucleotide sequence ID" value="XM_009044862.1"/>
</dbReference>
<dbReference type="Proteomes" id="UP000002729">
    <property type="component" value="Unassembled WGS sequence"/>
</dbReference>